<evidence type="ECO:0000313" key="3">
    <source>
        <dbReference type="Proteomes" id="UP000198638"/>
    </source>
</evidence>
<feature type="region of interest" description="Disordered" evidence="1">
    <location>
        <begin position="168"/>
        <end position="226"/>
    </location>
</feature>
<feature type="region of interest" description="Disordered" evidence="1">
    <location>
        <begin position="84"/>
        <end position="108"/>
    </location>
</feature>
<evidence type="ECO:0000256" key="1">
    <source>
        <dbReference type="SAM" id="MobiDB-lite"/>
    </source>
</evidence>
<proteinExistence type="predicted"/>
<sequence length="226" mass="24875">MSVAGSRNPLRFGPSASLNFSSRIGSPVNVVGILRRRVRKPAANARLSRSASRKPAGPSSIRPFSPSVAEIAWLFARNALQSLSNPPQSTDAGRKRSRKTSPLARARPRLRGISSRQAIQTGVFPPEKAHQRHKIDAGRCWHREVLKSLTFRQPLKNIQSLPALTLDSSTGTFSRPRSRKSSPKGCTRALGTLEGRKSSTSRISSPLHREMPERCPHQPASMQCFQ</sequence>
<evidence type="ECO:0000313" key="2">
    <source>
        <dbReference type="EMBL" id="SEB10736.1"/>
    </source>
</evidence>
<dbReference type="AlphaFoldDB" id="A0A1H4GMA7"/>
<gene>
    <name evidence="2" type="ORF">SAMN05192564_106162</name>
</gene>
<protein>
    <submittedName>
        <fullName evidence="2">Uncharacterized protein</fullName>
    </submittedName>
</protein>
<feature type="compositionally biased region" description="Basic and acidic residues" evidence="1">
    <location>
        <begin position="207"/>
        <end position="216"/>
    </location>
</feature>
<organism evidence="2 3">
    <name type="scientific">Paraburkholderia sartisoli</name>
    <dbReference type="NCBI Taxonomy" id="83784"/>
    <lineage>
        <taxon>Bacteria</taxon>
        <taxon>Pseudomonadati</taxon>
        <taxon>Pseudomonadota</taxon>
        <taxon>Betaproteobacteria</taxon>
        <taxon>Burkholderiales</taxon>
        <taxon>Burkholderiaceae</taxon>
        <taxon>Paraburkholderia</taxon>
    </lineage>
</organism>
<feature type="region of interest" description="Disordered" evidence="1">
    <location>
        <begin position="41"/>
        <end position="62"/>
    </location>
</feature>
<dbReference type="EMBL" id="FNRQ01000006">
    <property type="protein sequence ID" value="SEB10736.1"/>
    <property type="molecule type" value="Genomic_DNA"/>
</dbReference>
<reference evidence="3" key="1">
    <citation type="submission" date="2016-10" db="EMBL/GenBank/DDBJ databases">
        <authorList>
            <person name="Varghese N."/>
            <person name="Submissions S."/>
        </authorList>
    </citation>
    <scope>NUCLEOTIDE SEQUENCE [LARGE SCALE GENOMIC DNA]</scope>
    <source>
        <strain evidence="3">LMG 24000</strain>
    </source>
</reference>
<name>A0A1H4GMA7_9BURK</name>
<keyword evidence="3" id="KW-1185">Reference proteome</keyword>
<accession>A0A1H4GMA7</accession>
<dbReference type="Proteomes" id="UP000198638">
    <property type="component" value="Unassembled WGS sequence"/>
</dbReference>